<feature type="transmembrane region" description="Helical" evidence="5">
    <location>
        <begin position="61"/>
        <end position="80"/>
    </location>
</feature>
<dbReference type="KEGG" id="sata:C5746_39120"/>
<accession>A0A2Z5JND2</accession>
<dbReference type="AlphaFoldDB" id="A0A2Z5JND2"/>
<keyword evidence="4 5" id="KW-0472">Membrane</keyword>
<proteinExistence type="predicted"/>
<dbReference type="Proteomes" id="UP000252698">
    <property type="component" value="Chromosome"/>
</dbReference>
<evidence type="ECO:0000256" key="4">
    <source>
        <dbReference type="ARBA" id="ARBA00023136"/>
    </source>
</evidence>
<evidence type="ECO:0000256" key="1">
    <source>
        <dbReference type="ARBA" id="ARBA00004141"/>
    </source>
</evidence>
<evidence type="ECO:0000256" key="3">
    <source>
        <dbReference type="ARBA" id="ARBA00022989"/>
    </source>
</evidence>
<feature type="transmembrane region" description="Helical" evidence="5">
    <location>
        <begin position="170"/>
        <end position="191"/>
    </location>
</feature>
<feature type="domain" description="Amino acid permease/ SLC12A" evidence="6">
    <location>
        <begin position="29"/>
        <end position="438"/>
    </location>
</feature>
<dbReference type="GO" id="GO:0016020">
    <property type="term" value="C:membrane"/>
    <property type="evidence" value="ECO:0007669"/>
    <property type="project" value="UniProtKB-SubCell"/>
</dbReference>
<feature type="transmembrane region" description="Helical" evidence="5">
    <location>
        <begin position="376"/>
        <end position="403"/>
    </location>
</feature>
<dbReference type="InterPro" id="IPR004841">
    <property type="entry name" value="AA-permease/SLC12A_dom"/>
</dbReference>
<dbReference type="Gene3D" id="1.20.1740.10">
    <property type="entry name" value="Amino acid/polyamine transporter I"/>
    <property type="match status" value="1"/>
</dbReference>
<dbReference type="PANTHER" id="PTHR42770:SF16">
    <property type="entry name" value="AMINO ACID PERMEASE"/>
    <property type="match status" value="1"/>
</dbReference>
<dbReference type="EMBL" id="CP027306">
    <property type="protein sequence ID" value="AXE81947.1"/>
    <property type="molecule type" value="Genomic_DNA"/>
</dbReference>
<feature type="transmembrane region" description="Helical" evidence="5">
    <location>
        <begin position="101"/>
        <end position="128"/>
    </location>
</feature>
<protein>
    <submittedName>
        <fullName evidence="7">Amino acid permease</fullName>
    </submittedName>
</protein>
<dbReference type="GO" id="GO:0055085">
    <property type="term" value="P:transmembrane transport"/>
    <property type="evidence" value="ECO:0007669"/>
    <property type="project" value="InterPro"/>
</dbReference>
<dbReference type="PIRSF" id="PIRSF006060">
    <property type="entry name" value="AA_transporter"/>
    <property type="match status" value="1"/>
</dbReference>
<dbReference type="PANTHER" id="PTHR42770">
    <property type="entry name" value="AMINO ACID TRANSPORTER-RELATED"/>
    <property type="match status" value="1"/>
</dbReference>
<dbReference type="RefSeq" id="WP_114248347.1">
    <property type="nucleotide sequence ID" value="NZ_CP027306.1"/>
</dbReference>
<dbReference type="Pfam" id="PF00324">
    <property type="entry name" value="AA_permease"/>
    <property type="match status" value="1"/>
</dbReference>
<organism evidence="7 8">
    <name type="scientific">Streptomyces atratus</name>
    <dbReference type="NCBI Taxonomy" id="1893"/>
    <lineage>
        <taxon>Bacteria</taxon>
        <taxon>Bacillati</taxon>
        <taxon>Actinomycetota</taxon>
        <taxon>Actinomycetes</taxon>
        <taxon>Kitasatosporales</taxon>
        <taxon>Streptomycetaceae</taxon>
        <taxon>Streptomyces</taxon>
    </lineage>
</organism>
<feature type="transmembrane region" description="Helical" evidence="5">
    <location>
        <begin position="446"/>
        <end position="467"/>
    </location>
</feature>
<feature type="transmembrane region" description="Helical" evidence="5">
    <location>
        <begin position="303"/>
        <end position="328"/>
    </location>
</feature>
<feature type="transmembrane region" description="Helical" evidence="5">
    <location>
        <begin position="245"/>
        <end position="269"/>
    </location>
</feature>
<dbReference type="InterPro" id="IPR050367">
    <property type="entry name" value="APC_superfamily"/>
</dbReference>
<evidence type="ECO:0000256" key="5">
    <source>
        <dbReference type="SAM" id="Phobius"/>
    </source>
</evidence>
<reference evidence="7 8" key="1">
    <citation type="journal article" date="2018" name="Front. Microbiol.">
        <title>Genome Sequencing of Streptomyces atratus SCSIOZH16 and Activation Production of Nocardamine via Metabolic Engineering.</title>
        <authorList>
            <person name="Li Y."/>
            <person name="Zhang C."/>
            <person name="Liu C."/>
            <person name="Ju J."/>
            <person name="Ma J."/>
        </authorList>
    </citation>
    <scope>NUCLEOTIDE SEQUENCE [LARGE SCALE GENOMIC DNA]</scope>
    <source>
        <strain evidence="7 8">SCSIO_ZH16</strain>
    </source>
</reference>
<evidence type="ECO:0000313" key="7">
    <source>
        <dbReference type="EMBL" id="AXE81947.1"/>
    </source>
</evidence>
<name>A0A2Z5JND2_STRAR</name>
<keyword evidence="3 5" id="KW-1133">Transmembrane helix</keyword>
<feature type="transmembrane region" description="Helical" evidence="5">
    <location>
        <begin position="140"/>
        <end position="158"/>
    </location>
</feature>
<evidence type="ECO:0000259" key="6">
    <source>
        <dbReference type="Pfam" id="PF00324"/>
    </source>
</evidence>
<evidence type="ECO:0000256" key="2">
    <source>
        <dbReference type="ARBA" id="ARBA00022692"/>
    </source>
</evidence>
<dbReference type="GeneID" id="95524307"/>
<comment type="subcellular location">
    <subcellularLocation>
        <location evidence="1">Membrane</location>
        <topology evidence="1">Multi-pass membrane protein</topology>
    </subcellularLocation>
</comment>
<gene>
    <name evidence="7" type="ORF">C5746_39120</name>
</gene>
<feature type="transmembrane region" description="Helical" evidence="5">
    <location>
        <begin position="349"/>
        <end position="370"/>
    </location>
</feature>
<sequence>MAVPTTDDRPVPDVAAGRLAGGRLRTFDIVFFVVGAAAPLTVVAGSAPLAFRLGGIGAPAAYLFAGVVYIVFAVGFTAMSERMANAGAFYAYISRGLAKPVGVGGALVALLSYCAICTGFYGAFGYFARNTLADLTGVTVPWPLWALAAVAVVGCLGYRQIDVGARVLGVFMVAEVLILVVVVVAVLATGGPEDMSARSFQPGQVFGAGAGGMFVLVLGAFIGFEGTAIYSEETREPKRTIPRATYLAVAFLALFYTFATWAATVGFGADGLVSLAQSDDFGNMYFDLAEKFVGRAAKSVMEVLIVTSIFAALIAFHNASTRYLFALGRERLLPRRLARTHTKHSSPHVASVVMTAVSVVVVVFATLVHADPYMQLLLWTNGVGITGIVALQVLCALAVIRFFWKDNCGHHFTRVKAAPALAAVGLTVGLYLMLTNFELLTGRTGWINAALLSPVVLLGLGGAGYALRLRARRPDLYAVLAGTDATQNTKERS</sequence>
<feature type="transmembrane region" description="Helical" evidence="5">
    <location>
        <begin position="203"/>
        <end position="224"/>
    </location>
</feature>
<feature type="transmembrane region" description="Helical" evidence="5">
    <location>
        <begin position="415"/>
        <end position="434"/>
    </location>
</feature>
<keyword evidence="2 5" id="KW-0812">Transmembrane</keyword>
<evidence type="ECO:0000313" key="8">
    <source>
        <dbReference type="Proteomes" id="UP000252698"/>
    </source>
</evidence>
<feature type="transmembrane region" description="Helical" evidence="5">
    <location>
        <begin position="29"/>
        <end position="49"/>
    </location>
</feature>